<dbReference type="Gene3D" id="3.40.109.10">
    <property type="entry name" value="NADH Oxidase"/>
    <property type="match status" value="1"/>
</dbReference>
<comment type="similarity">
    <text evidence="2">Belongs to the nitroreductase family.</text>
</comment>
<dbReference type="InterPro" id="IPR029479">
    <property type="entry name" value="Nitroreductase"/>
</dbReference>
<dbReference type="RefSeq" id="WP_012617920.1">
    <property type="nucleotide sequence ID" value="NC_011832.1"/>
</dbReference>
<keyword evidence="8" id="KW-1185">Reference proteome</keyword>
<dbReference type="PROSITE" id="PS51379">
    <property type="entry name" value="4FE4S_FER_2"/>
    <property type="match status" value="2"/>
</dbReference>
<evidence type="ECO:0000256" key="3">
    <source>
        <dbReference type="ARBA" id="ARBA00022630"/>
    </source>
</evidence>
<dbReference type="HOGENOM" id="CLU_070764_2_0_2"/>
<comment type="cofactor">
    <cofactor evidence="1">
        <name>FMN</name>
        <dbReference type="ChEBI" id="CHEBI:58210"/>
    </cofactor>
</comment>
<dbReference type="GeneID" id="7271544"/>
<evidence type="ECO:0000313" key="8">
    <source>
        <dbReference type="Proteomes" id="UP000002457"/>
    </source>
</evidence>
<organism evidence="7 8">
    <name type="scientific">Methanosphaerula palustris (strain ATCC BAA-1556 / DSM 19958 / E1-9c)</name>
    <dbReference type="NCBI Taxonomy" id="521011"/>
    <lineage>
        <taxon>Archaea</taxon>
        <taxon>Methanobacteriati</taxon>
        <taxon>Methanobacteriota</taxon>
        <taxon>Stenosarchaea group</taxon>
        <taxon>Methanomicrobia</taxon>
        <taxon>Methanomicrobiales</taxon>
        <taxon>Methanoregulaceae</taxon>
        <taxon>Methanosphaerula</taxon>
    </lineage>
</organism>
<keyword evidence="3" id="KW-0285">Flavoprotein</keyword>
<proteinExistence type="inferred from homology"/>
<dbReference type="CDD" id="cd02143">
    <property type="entry name" value="nitroreductase_FeS-like"/>
    <property type="match status" value="1"/>
</dbReference>
<name>B8GHJ6_METPE</name>
<dbReference type="PANTHER" id="PTHR43673:SF2">
    <property type="entry name" value="NITROREDUCTASE"/>
    <property type="match status" value="1"/>
</dbReference>
<evidence type="ECO:0000256" key="4">
    <source>
        <dbReference type="ARBA" id="ARBA00022643"/>
    </source>
</evidence>
<feature type="domain" description="4Fe-4S ferredoxin-type" evidence="6">
    <location>
        <begin position="41"/>
        <end position="70"/>
    </location>
</feature>
<dbReference type="InterPro" id="IPR017896">
    <property type="entry name" value="4Fe4S_Fe-S-bd"/>
</dbReference>
<gene>
    <name evidence="7" type="ordered locus">Mpal_1266</name>
</gene>
<feature type="domain" description="4Fe-4S ferredoxin-type" evidence="6">
    <location>
        <begin position="6"/>
        <end position="35"/>
    </location>
</feature>
<dbReference type="EMBL" id="CP001338">
    <property type="protein sequence ID" value="ACL16601.1"/>
    <property type="molecule type" value="Genomic_DNA"/>
</dbReference>
<dbReference type="eggNOG" id="arCOG00289">
    <property type="taxonomic scope" value="Archaea"/>
</dbReference>
<dbReference type="SUPFAM" id="SSF55469">
    <property type="entry name" value="FMN-dependent nitroreductase-like"/>
    <property type="match status" value="1"/>
</dbReference>
<dbReference type="PROSITE" id="PS00198">
    <property type="entry name" value="4FE4S_FER_1"/>
    <property type="match status" value="1"/>
</dbReference>
<dbReference type="Pfam" id="PF00881">
    <property type="entry name" value="Nitroreductase"/>
    <property type="match status" value="1"/>
</dbReference>
<sequence length="282" mass="30394">MGILVIGITVDRDLCTRCGICSEVCTTQIIARADNDTALPEIPSSKEAGCLSCGHCEVFCPTGALTREHKEGVHLQSAAAPGSVSPETLGTYLKSRRSVRVYRPEPVANETLMQILKNARYAATGSNYQPVEWVVVNGAEKVHTIAALTMDYLQESGKSDHPISQYIPLLTEYWNNGIDIVCRGAPVLICAHVPTGTADTTGLVQTDAIIALTHVDICAPAFGLGTCWAGRLVSVAQNYSPLSEALHIPDDRRVAGALLAGYPKYKPVRIPERSKPLKVTWL</sequence>
<evidence type="ECO:0000256" key="1">
    <source>
        <dbReference type="ARBA" id="ARBA00001917"/>
    </source>
</evidence>
<protein>
    <submittedName>
        <fullName evidence="7">Nitroreductase</fullName>
    </submittedName>
</protein>
<dbReference type="SUPFAM" id="SSF54862">
    <property type="entry name" value="4Fe-4S ferredoxins"/>
    <property type="match status" value="1"/>
</dbReference>
<dbReference type="Proteomes" id="UP000002457">
    <property type="component" value="Chromosome"/>
</dbReference>
<accession>B8GHJ6</accession>
<reference evidence="7 8" key="1">
    <citation type="journal article" date="2015" name="Genome Announc.">
        <title>Complete Genome Sequence of Methanosphaerula palustris E1-9CT, a Hydrogenotrophic Methanogen Isolated from a Minerotrophic Fen Peatland.</title>
        <authorList>
            <person name="Cadillo-Quiroz H."/>
            <person name="Browne P."/>
            <person name="Kyrpides N."/>
            <person name="Woyke T."/>
            <person name="Goodwin L."/>
            <person name="Detter C."/>
            <person name="Yavitt J.B."/>
            <person name="Zinder S.H."/>
        </authorList>
    </citation>
    <scope>NUCLEOTIDE SEQUENCE [LARGE SCALE GENOMIC DNA]</scope>
    <source>
        <strain evidence="8">ATCC BAA-1556 / DSM 19958 / E1-9c</strain>
    </source>
</reference>
<evidence type="ECO:0000256" key="5">
    <source>
        <dbReference type="ARBA" id="ARBA00023002"/>
    </source>
</evidence>
<keyword evidence="4" id="KW-0288">FMN</keyword>
<evidence type="ECO:0000256" key="2">
    <source>
        <dbReference type="ARBA" id="ARBA00007118"/>
    </source>
</evidence>
<dbReference type="InterPro" id="IPR017900">
    <property type="entry name" value="4Fe4S_Fe_S_CS"/>
</dbReference>
<dbReference type="Pfam" id="PF13187">
    <property type="entry name" value="Fer4_9"/>
    <property type="match status" value="1"/>
</dbReference>
<dbReference type="InterPro" id="IPR000415">
    <property type="entry name" value="Nitroreductase-like"/>
</dbReference>
<evidence type="ECO:0000313" key="7">
    <source>
        <dbReference type="EMBL" id="ACL16601.1"/>
    </source>
</evidence>
<dbReference type="STRING" id="521011.Mpal_1266"/>
<evidence type="ECO:0000259" key="6">
    <source>
        <dbReference type="PROSITE" id="PS51379"/>
    </source>
</evidence>
<dbReference type="GO" id="GO:0016491">
    <property type="term" value="F:oxidoreductase activity"/>
    <property type="evidence" value="ECO:0007669"/>
    <property type="project" value="UniProtKB-KW"/>
</dbReference>
<keyword evidence="5" id="KW-0560">Oxidoreductase</keyword>
<dbReference type="Gene3D" id="3.30.70.20">
    <property type="match status" value="1"/>
</dbReference>
<dbReference type="PANTHER" id="PTHR43673">
    <property type="entry name" value="NAD(P)H NITROREDUCTASE YDGI-RELATED"/>
    <property type="match status" value="1"/>
</dbReference>
<dbReference type="KEGG" id="mpl:Mpal_1266"/>
<dbReference type="AlphaFoldDB" id="B8GHJ6"/>